<dbReference type="SUPFAM" id="SSF50022">
    <property type="entry name" value="ISP domain"/>
    <property type="match status" value="1"/>
</dbReference>
<protein>
    <recommendedName>
        <fullName evidence="5">Rieske domain-containing protein</fullName>
    </recommendedName>
</protein>
<keyword evidence="3" id="KW-0408">Iron</keyword>
<dbReference type="GO" id="GO:0051537">
    <property type="term" value="F:2 iron, 2 sulfur cluster binding"/>
    <property type="evidence" value="ECO:0007669"/>
    <property type="project" value="UniProtKB-KW"/>
</dbReference>
<dbReference type="AlphaFoldDB" id="A0A3B0VJS9"/>
<proteinExistence type="predicted"/>
<feature type="domain" description="Rieske" evidence="5">
    <location>
        <begin position="52"/>
        <end position="147"/>
    </location>
</feature>
<dbReference type="PANTHER" id="PTHR21496:SF23">
    <property type="entry name" value="3-PHENYLPROPIONATE_CINNAMIC ACID DIOXYGENASE FERREDOXIN SUBUNIT"/>
    <property type="match status" value="1"/>
</dbReference>
<sequence length="152" mass="17199">MSRLDEEEREILEAFEEGKLQSVKNLDAELKKHRDYASITARKDKFDLPEFVKVARVEDIPSGGRIWREFEYETVIILNVDGEFYCIADLCTHDDGPLEDGPIDGHAIECPRHGACFDIRTGAVLTLPATVAIPTYLVKVEDGDIYIENLDD</sequence>
<gene>
    <name evidence="6" type="ORF">MNBD_CHLOROFLEXI01-1478</name>
</gene>
<dbReference type="CDD" id="cd03528">
    <property type="entry name" value="Rieske_RO_ferredoxin"/>
    <property type="match status" value="1"/>
</dbReference>
<organism evidence="6">
    <name type="scientific">hydrothermal vent metagenome</name>
    <dbReference type="NCBI Taxonomy" id="652676"/>
    <lineage>
        <taxon>unclassified sequences</taxon>
        <taxon>metagenomes</taxon>
        <taxon>ecological metagenomes</taxon>
    </lineage>
</organism>
<evidence type="ECO:0000256" key="2">
    <source>
        <dbReference type="ARBA" id="ARBA00022723"/>
    </source>
</evidence>
<dbReference type="PROSITE" id="PS51296">
    <property type="entry name" value="RIESKE"/>
    <property type="match status" value="1"/>
</dbReference>
<evidence type="ECO:0000259" key="5">
    <source>
        <dbReference type="PROSITE" id="PS51296"/>
    </source>
</evidence>
<accession>A0A3B0VJS9</accession>
<dbReference type="PANTHER" id="PTHR21496">
    <property type="entry name" value="FERREDOXIN-RELATED"/>
    <property type="match status" value="1"/>
</dbReference>
<evidence type="ECO:0000256" key="4">
    <source>
        <dbReference type="ARBA" id="ARBA00023014"/>
    </source>
</evidence>
<dbReference type="InterPro" id="IPR036922">
    <property type="entry name" value="Rieske_2Fe-2S_sf"/>
</dbReference>
<dbReference type="Gene3D" id="2.102.10.10">
    <property type="entry name" value="Rieske [2Fe-2S] iron-sulphur domain"/>
    <property type="match status" value="1"/>
</dbReference>
<keyword evidence="1" id="KW-0001">2Fe-2S</keyword>
<dbReference type="Pfam" id="PF00355">
    <property type="entry name" value="Rieske"/>
    <property type="match status" value="1"/>
</dbReference>
<dbReference type="GO" id="GO:0046872">
    <property type="term" value="F:metal ion binding"/>
    <property type="evidence" value="ECO:0007669"/>
    <property type="project" value="UniProtKB-KW"/>
</dbReference>
<keyword evidence="2" id="KW-0479">Metal-binding</keyword>
<keyword evidence="4" id="KW-0411">Iron-sulfur</keyword>
<evidence type="ECO:0000313" key="6">
    <source>
        <dbReference type="EMBL" id="VAW40800.1"/>
    </source>
</evidence>
<dbReference type="EMBL" id="UOEU01000812">
    <property type="protein sequence ID" value="VAW40800.1"/>
    <property type="molecule type" value="Genomic_DNA"/>
</dbReference>
<dbReference type="InterPro" id="IPR017941">
    <property type="entry name" value="Rieske_2Fe-2S"/>
</dbReference>
<evidence type="ECO:0000256" key="3">
    <source>
        <dbReference type="ARBA" id="ARBA00023004"/>
    </source>
</evidence>
<reference evidence="6" key="1">
    <citation type="submission" date="2018-06" db="EMBL/GenBank/DDBJ databases">
        <authorList>
            <person name="Zhirakovskaya E."/>
        </authorList>
    </citation>
    <scope>NUCLEOTIDE SEQUENCE</scope>
</reference>
<name>A0A3B0VJS9_9ZZZZ</name>
<evidence type="ECO:0000256" key="1">
    <source>
        <dbReference type="ARBA" id="ARBA00022714"/>
    </source>
</evidence>